<name>A0A7W7UAL9_9ACTN</name>
<comment type="caution">
    <text evidence="2">The sequence shown here is derived from an EMBL/GenBank/DDBJ whole genome shotgun (WGS) entry which is preliminary data.</text>
</comment>
<feature type="region of interest" description="Disordered" evidence="1">
    <location>
        <begin position="75"/>
        <end position="99"/>
    </location>
</feature>
<sequence>MEFGEAFPADGEAFERGGQGEGLLDDVAEFAQALDVRGTSAGDHRQDSALAQFAAVGLGVVTLVTEQGFGASPWAAGATRDGRHALDQSSPPAAFSSASRIRCSRSNTPACCHRSRRRQQV</sequence>
<reference evidence="2 3" key="1">
    <citation type="submission" date="2020-08" db="EMBL/GenBank/DDBJ databases">
        <title>Genomic Encyclopedia of Type Strains, Phase III (KMG-III): the genomes of soil and plant-associated and newly described type strains.</title>
        <authorList>
            <person name="Whitman W."/>
        </authorList>
    </citation>
    <scope>NUCLEOTIDE SEQUENCE [LARGE SCALE GENOMIC DNA]</scope>
    <source>
        <strain evidence="2 3">SFB5A</strain>
    </source>
</reference>
<dbReference type="EMBL" id="JACHJY010000014">
    <property type="protein sequence ID" value="MBB4986730.1"/>
    <property type="molecule type" value="Genomic_DNA"/>
</dbReference>
<evidence type="ECO:0000313" key="3">
    <source>
        <dbReference type="Proteomes" id="UP000582643"/>
    </source>
</evidence>
<dbReference type="Proteomes" id="UP000582643">
    <property type="component" value="Unassembled WGS sequence"/>
</dbReference>
<gene>
    <name evidence="2" type="ORF">GGE06_007701</name>
</gene>
<protein>
    <submittedName>
        <fullName evidence="2">Uncharacterized protein</fullName>
    </submittedName>
</protein>
<organism evidence="2 3">
    <name type="scientific">Streptomyces nymphaeiformis</name>
    <dbReference type="NCBI Taxonomy" id="2663842"/>
    <lineage>
        <taxon>Bacteria</taxon>
        <taxon>Bacillati</taxon>
        <taxon>Actinomycetota</taxon>
        <taxon>Actinomycetes</taxon>
        <taxon>Kitasatosporales</taxon>
        <taxon>Streptomycetaceae</taxon>
        <taxon>Streptomyces</taxon>
    </lineage>
</organism>
<evidence type="ECO:0000256" key="1">
    <source>
        <dbReference type="SAM" id="MobiDB-lite"/>
    </source>
</evidence>
<proteinExistence type="predicted"/>
<keyword evidence="3" id="KW-1185">Reference proteome</keyword>
<dbReference type="AlphaFoldDB" id="A0A7W7UAL9"/>
<accession>A0A7W7UAL9</accession>
<evidence type="ECO:0000313" key="2">
    <source>
        <dbReference type="EMBL" id="MBB4986730.1"/>
    </source>
</evidence>
<feature type="compositionally biased region" description="Low complexity" evidence="1">
    <location>
        <begin position="89"/>
        <end position="99"/>
    </location>
</feature>
<dbReference type="RefSeq" id="WP_376773641.1">
    <property type="nucleotide sequence ID" value="NZ_JACHJY010000014.1"/>
</dbReference>